<evidence type="ECO:0000313" key="3">
    <source>
        <dbReference type="RefSeq" id="XP_012885806.1"/>
    </source>
</evidence>
<dbReference type="Proteomes" id="UP000081671">
    <property type="component" value="Unplaced"/>
</dbReference>
<evidence type="ECO:0000313" key="2">
    <source>
        <dbReference type="Proteomes" id="UP000081671"/>
    </source>
</evidence>
<reference evidence="3" key="1">
    <citation type="submission" date="2025-08" db="UniProtKB">
        <authorList>
            <consortium name="RefSeq"/>
        </authorList>
    </citation>
    <scope>IDENTIFICATION</scope>
    <source>
        <tissue evidence="3">Kidney</tissue>
    </source>
</reference>
<sequence>MAEEATSVATLPRGQARATLHLQPQPATKGVHAALLGQKEAAEHQPGQEGPDLHVVTGSFSQPQILKHLTHSHPAHSTHSYPAHNTHSHPAHSTHSYPAHSTHSHPAHSTHSHPAHSTHNHPTHSSTALAHCTLPPRKPPGAGVTQASGECPHGASRVDTGPASPLPVKQPPPDLKSVKGTPRGPARDQLAEGQGLRSPAAAPVSSRCGADRGRTHANTGKEV</sequence>
<feature type="region of interest" description="Disordered" evidence="1">
    <location>
        <begin position="1"/>
        <end position="31"/>
    </location>
</feature>
<dbReference type="AlphaFoldDB" id="A0A1S3GAF4"/>
<protein>
    <submittedName>
        <fullName evidence="3">Histidine-rich glycoprotein-like</fullName>
    </submittedName>
</protein>
<evidence type="ECO:0000256" key="1">
    <source>
        <dbReference type="SAM" id="MobiDB-lite"/>
    </source>
</evidence>
<feature type="compositionally biased region" description="Pro residues" evidence="1">
    <location>
        <begin position="164"/>
        <end position="174"/>
    </location>
</feature>
<keyword evidence="2" id="KW-1185">Reference proteome</keyword>
<dbReference type="KEGG" id="dord:105996311"/>
<feature type="compositionally biased region" description="Basic and acidic residues" evidence="1">
    <location>
        <begin position="209"/>
        <end position="223"/>
    </location>
</feature>
<gene>
    <name evidence="3" type="primary">LOC105996311</name>
</gene>
<dbReference type="GeneID" id="105996311"/>
<proteinExistence type="predicted"/>
<name>A0A1S3GAF4_DIPOR</name>
<feature type="compositionally biased region" description="Basic residues" evidence="1">
    <location>
        <begin position="102"/>
        <end position="122"/>
    </location>
</feature>
<accession>A0A1S3GAF4</accession>
<dbReference type="RefSeq" id="XP_012885806.1">
    <property type="nucleotide sequence ID" value="XM_013030352.1"/>
</dbReference>
<feature type="region of interest" description="Disordered" evidence="1">
    <location>
        <begin position="71"/>
        <end position="223"/>
    </location>
</feature>
<organism evidence="2 3">
    <name type="scientific">Dipodomys ordii</name>
    <name type="common">Ord's kangaroo rat</name>
    <dbReference type="NCBI Taxonomy" id="10020"/>
    <lineage>
        <taxon>Eukaryota</taxon>
        <taxon>Metazoa</taxon>
        <taxon>Chordata</taxon>
        <taxon>Craniata</taxon>
        <taxon>Vertebrata</taxon>
        <taxon>Euteleostomi</taxon>
        <taxon>Mammalia</taxon>
        <taxon>Eutheria</taxon>
        <taxon>Euarchontoglires</taxon>
        <taxon>Glires</taxon>
        <taxon>Rodentia</taxon>
        <taxon>Castorimorpha</taxon>
        <taxon>Heteromyidae</taxon>
        <taxon>Dipodomyinae</taxon>
        <taxon>Dipodomys</taxon>
    </lineage>
</organism>
<dbReference type="InParanoid" id="A0A1S3GAF4"/>